<proteinExistence type="predicted"/>
<reference evidence="3 4" key="1">
    <citation type="submission" date="2019-04" db="EMBL/GenBank/DDBJ databases">
        <title>A novel phosphate-accumulating bacterium identified in bioreactor for phosphate removal from wastewater.</title>
        <authorList>
            <person name="Kotlyarov R.Y."/>
            <person name="Beletsky A.V."/>
            <person name="Kallistova A.Y."/>
            <person name="Dorofeev A.G."/>
            <person name="Nikolaev Y.Y."/>
            <person name="Pimenov N.V."/>
            <person name="Ravin N.V."/>
            <person name="Mardanov A.V."/>
        </authorList>
    </citation>
    <scope>NUCLEOTIDE SEQUENCE [LARGE SCALE GENOMIC DNA]</scope>
    <source>
        <strain evidence="3 4">Bin19</strain>
    </source>
</reference>
<dbReference type="InterPro" id="IPR004919">
    <property type="entry name" value="GmrSD_N"/>
</dbReference>
<feature type="domain" description="GmrSD restriction endonucleases N-terminal" evidence="2">
    <location>
        <begin position="41"/>
        <end position="198"/>
    </location>
</feature>
<organism evidence="3 4">
    <name type="scientific">Candidatus Accumulibacter phosphatis</name>
    <dbReference type="NCBI Taxonomy" id="327160"/>
    <lineage>
        <taxon>Bacteria</taxon>
        <taxon>Pseudomonadati</taxon>
        <taxon>Pseudomonadota</taxon>
        <taxon>Betaproteobacteria</taxon>
        <taxon>Candidatus Accumulibacter</taxon>
    </lineage>
</organism>
<dbReference type="OrthoDB" id="3654724at2"/>
<dbReference type="Proteomes" id="UP000306324">
    <property type="component" value="Unassembled WGS sequence"/>
</dbReference>
<dbReference type="RefSeq" id="WP_138677772.1">
    <property type="nucleotide sequence ID" value="NZ_SWAD01000024.1"/>
</dbReference>
<protein>
    <recommendedName>
        <fullName evidence="2">GmrSD restriction endonucleases N-terminal domain-containing protein</fullName>
    </recommendedName>
</protein>
<sequence length="367" mass="41939">MTDVEKNEPDELLDGETSAEDDVTPTVSYDVSSYGSDPEVEVLVSRLRRGDIIIPPFQRDYVWRQPEASKFIESLLLGLPVPGVFFATDPSTNKQLVIDGQQRLKTLRFFFDGYFNPRPDDKTQKVFSLVKVQKQFDGKTYKTLEEIDRIRLQTSIIHATVVKQNAPLGDDTSLYHIFERLNSGGRRLTDQEMRLALYHGPLIDKLKVLNDYPSWRKIFGKINARLKDQELILRFFAMLKNRHRYERPMGEFLNKYAAANRNLGSTELDELGSIFTRTIDVFDSALTARPFRLTTSLNVAVYDSCMVGLATRLIAEGKPEPDGSNVRSAYAALMGNQDYLEKVSRSTADDAFVRKRMELAVDHFREC</sequence>
<dbReference type="PANTHER" id="PTHR39639">
    <property type="entry name" value="CHROMOSOME 16, WHOLE GENOME SHOTGUN SEQUENCE"/>
    <property type="match status" value="1"/>
</dbReference>
<evidence type="ECO:0000259" key="2">
    <source>
        <dbReference type="Pfam" id="PF03235"/>
    </source>
</evidence>
<dbReference type="PANTHER" id="PTHR39639:SF1">
    <property type="entry name" value="DUF262 DOMAIN-CONTAINING PROTEIN"/>
    <property type="match status" value="1"/>
</dbReference>
<accession>A0A5S4EPR2</accession>
<feature type="compositionally biased region" description="Acidic residues" evidence="1">
    <location>
        <begin position="10"/>
        <end position="23"/>
    </location>
</feature>
<comment type="caution">
    <text evidence="3">The sequence shown here is derived from an EMBL/GenBank/DDBJ whole genome shotgun (WGS) entry which is preliminary data.</text>
</comment>
<evidence type="ECO:0000313" key="4">
    <source>
        <dbReference type="Proteomes" id="UP000306324"/>
    </source>
</evidence>
<evidence type="ECO:0000313" key="3">
    <source>
        <dbReference type="EMBL" id="TMQ77450.1"/>
    </source>
</evidence>
<name>A0A5S4EPR2_9PROT</name>
<dbReference type="AlphaFoldDB" id="A0A5S4EPR2"/>
<keyword evidence="4" id="KW-1185">Reference proteome</keyword>
<dbReference type="Pfam" id="PF03235">
    <property type="entry name" value="GmrSD_N"/>
    <property type="match status" value="1"/>
</dbReference>
<feature type="region of interest" description="Disordered" evidence="1">
    <location>
        <begin position="1"/>
        <end position="30"/>
    </location>
</feature>
<dbReference type="EMBL" id="SWAD01000024">
    <property type="protein sequence ID" value="TMQ77450.1"/>
    <property type="molecule type" value="Genomic_DNA"/>
</dbReference>
<gene>
    <name evidence="3" type="ORF">ACCUM_3061</name>
</gene>
<evidence type="ECO:0000256" key="1">
    <source>
        <dbReference type="SAM" id="MobiDB-lite"/>
    </source>
</evidence>